<reference evidence="1" key="1">
    <citation type="submission" date="2021-01" db="EMBL/GenBank/DDBJ databases">
        <title>Chromosome-level genome assembly of a human fungal pathogen reveals clustering of transcriptionally co-regulated genes.</title>
        <authorList>
            <person name="Voorhies M."/>
            <person name="Cohen S."/>
            <person name="Shea T.P."/>
            <person name="Petrus S."/>
            <person name="Munoz J.F."/>
            <person name="Poplawski S."/>
            <person name="Goldman W.E."/>
            <person name="Michael T."/>
            <person name="Cuomo C.A."/>
            <person name="Sil A."/>
            <person name="Beyhan S."/>
        </authorList>
    </citation>
    <scope>NUCLEOTIDE SEQUENCE</scope>
    <source>
        <strain evidence="1">H88</strain>
    </source>
</reference>
<evidence type="ECO:0000313" key="1">
    <source>
        <dbReference type="EMBL" id="QSS56771.1"/>
    </source>
</evidence>
<proteinExistence type="predicted"/>
<dbReference type="VEuPathDB" id="FungiDB:I7I53_05075"/>
<protein>
    <submittedName>
        <fullName evidence="1">Uncharacterized protein</fullName>
    </submittedName>
</protein>
<gene>
    <name evidence="1" type="ORF">I7I53_05075</name>
</gene>
<sequence>MEKPPCCKKKTLWSCRIEERRVRNQPSQSCNNNLRQQNILKCLVTAYVEAIMAMVGVGVL</sequence>
<dbReference type="AlphaFoldDB" id="A0A8A1LSM0"/>
<name>A0A8A1LSM0_AJEC8</name>
<accession>A0A8A1LSM0</accession>
<organism evidence="1 2">
    <name type="scientific">Ajellomyces capsulatus (strain H88)</name>
    <name type="common">Darling's disease fungus</name>
    <name type="synonym">Histoplasma capsulatum</name>
    <dbReference type="NCBI Taxonomy" id="544711"/>
    <lineage>
        <taxon>Eukaryota</taxon>
        <taxon>Fungi</taxon>
        <taxon>Dikarya</taxon>
        <taxon>Ascomycota</taxon>
        <taxon>Pezizomycotina</taxon>
        <taxon>Eurotiomycetes</taxon>
        <taxon>Eurotiomycetidae</taxon>
        <taxon>Onygenales</taxon>
        <taxon>Ajellomycetaceae</taxon>
        <taxon>Histoplasma</taxon>
    </lineage>
</organism>
<evidence type="ECO:0000313" key="2">
    <source>
        <dbReference type="Proteomes" id="UP000663419"/>
    </source>
</evidence>
<dbReference type="Proteomes" id="UP000663419">
    <property type="component" value="Chromosome 5"/>
</dbReference>
<dbReference type="EMBL" id="CP069106">
    <property type="protein sequence ID" value="QSS56771.1"/>
    <property type="molecule type" value="Genomic_DNA"/>
</dbReference>